<dbReference type="AlphaFoldDB" id="A0A6A6KTN2"/>
<dbReference type="EMBL" id="JAAGAX010000014">
    <property type="protein sequence ID" value="KAF2292370.1"/>
    <property type="molecule type" value="Genomic_DNA"/>
</dbReference>
<evidence type="ECO:0000256" key="2">
    <source>
        <dbReference type="ARBA" id="ARBA00008834"/>
    </source>
</evidence>
<dbReference type="InterPro" id="IPR011050">
    <property type="entry name" value="Pectin_lyase_fold/virulence"/>
</dbReference>
<proteinExistence type="inferred from homology"/>
<evidence type="ECO:0000256" key="9">
    <source>
        <dbReference type="RuleBase" id="RU361169"/>
    </source>
</evidence>
<dbReference type="SMART" id="SM00710">
    <property type="entry name" value="PbH1"/>
    <property type="match status" value="4"/>
</dbReference>
<feature type="signal peptide" evidence="10">
    <location>
        <begin position="1"/>
        <end position="22"/>
    </location>
</feature>
<evidence type="ECO:0000256" key="6">
    <source>
        <dbReference type="ARBA" id="ARBA00023295"/>
    </source>
</evidence>
<dbReference type="GO" id="GO:0071555">
    <property type="term" value="P:cell wall organization"/>
    <property type="evidence" value="ECO:0007669"/>
    <property type="project" value="UniProtKB-KW"/>
</dbReference>
<comment type="subcellular location">
    <subcellularLocation>
        <location evidence="1">Secreted</location>
        <location evidence="1">Cell wall</location>
    </subcellularLocation>
</comment>
<feature type="active site" evidence="8">
    <location>
        <position position="238"/>
    </location>
</feature>
<evidence type="ECO:0000313" key="11">
    <source>
        <dbReference type="EMBL" id="KAF2292370.1"/>
    </source>
</evidence>
<organism evidence="11 12">
    <name type="scientific">Hevea brasiliensis</name>
    <name type="common">Para rubber tree</name>
    <name type="synonym">Siphonia brasiliensis</name>
    <dbReference type="NCBI Taxonomy" id="3981"/>
    <lineage>
        <taxon>Eukaryota</taxon>
        <taxon>Viridiplantae</taxon>
        <taxon>Streptophyta</taxon>
        <taxon>Embryophyta</taxon>
        <taxon>Tracheophyta</taxon>
        <taxon>Spermatophyta</taxon>
        <taxon>Magnoliopsida</taxon>
        <taxon>eudicotyledons</taxon>
        <taxon>Gunneridae</taxon>
        <taxon>Pentapetalae</taxon>
        <taxon>rosids</taxon>
        <taxon>fabids</taxon>
        <taxon>Malpighiales</taxon>
        <taxon>Euphorbiaceae</taxon>
        <taxon>Crotonoideae</taxon>
        <taxon>Micrandreae</taxon>
        <taxon>Hevea</taxon>
    </lineage>
</organism>
<evidence type="ECO:0000313" key="12">
    <source>
        <dbReference type="Proteomes" id="UP000467840"/>
    </source>
</evidence>
<accession>A0A6A6KTN2</accession>
<dbReference type="GO" id="GO:0005975">
    <property type="term" value="P:carbohydrate metabolic process"/>
    <property type="evidence" value="ECO:0007669"/>
    <property type="project" value="InterPro"/>
</dbReference>
<comment type="caution">
    <text evidence="11">The sequence shown here is derived from an EMBL/GenBank/DDBJ whole genome shotgun (WGS) entry which is preliminary data.</text>
</comment>
<keyword evidence="10" id="KW-0732">Signal</keyword>
<dbReference type="GO" id="GO:0004650">
    <property type="term" value="F:polygalacturonase activity"/>
    <property type="evidence" value="ECO:0007669"/>
    <property type="project" value="InterPro"/>
</dbReference>
<dbReference type="InterPro" id="IPR000743">
    <property type="entry name" value="Glyco_hydro_28"/>
</dbReference>
<keyword evidence="12" id="KW-1185">Reference proteome</keyword>
<evidence type="ECO:0000256" key="4">
    <source>
        <dbReference type="ARBA" id="ARBA00022525"/>
    </source>
</evidence>
<feature type="chain" id="PRO_5025642565" description="Exopolygalacturonase-like" evidence="10">
    <location>
        <begin position="23"/>
        <end position="391"/>
    </location>
</feature>
<keyword evidence="4" id="KW-0964">Secreted</keyword>
<dbReference type="PANTHER" id="PTHR31375">
    <property type="match status" value="1"/>
</dbReference>
<keyword evidence="3" id="KW-0134">Cell wall</keyword>
<evidence type="ECO:0000256" key="10">
    <source>
        <dbReference type="SAM" id="SignalP"/>
    </source>
</evidence>
<dbReference type="FunFam" id="2.160.20.10:FF:000004">
    <property type="entry name" value="Pectin lyase-like superfamily protein"/>
    <property type="match status" value="1"/>
</dbReference>
<name>A0A6A6KTN2_HEVBR</name>
<dbReference type="SMR" id="A0A6A6KTN2"/>
<evidence type="ECO:0008006" key="13">
    <source>
        <dbReference type="Google" id="ProtNLM"/>
    </source>
</evidence>
<evidence type="ECO:0000256" key="7">
    <source>
        <dbReference type="ARBA" id="ARBA00023316"/>
    </source>
</evidence>
<keyword evidence="5 9" id="KW-0378">Hydrolase</keyword>
<evidence type="ECO:0000256" key="5">
    <source>
        <dbReference type="ARBA" id="ARBA00022801"/>
    </source>
</evidence>
<dbReference type="InterPro" id="IPR006626">
    <property type="entry name" value="PbH1"/>
</dbReference>
<evidence type="ECO:0000256" key="1">
    <source>
        <dbReference type="ARBA" id="ARBA00004191"/>
    </source>
</evidence>
<dbReference type="PROSITE" id="PS00502">
    <property type="entry name" value="POLYGALACTURONASE"/>
    <property type="match status" value="1"/>
</dbReference>
<dbReference type="InterPro" id="IPR012334">
    <property type="entry name" value="Pectin_lyas_fold"/>
</dbReference>
<gene>
    <name evidence="11" type="ORF">GH714_020988</name>
</gene>
<dbReference type="OrthoDB" id="817847at2759"/>
<evidence type="ECO:0000256" key="8">
    <source>
        <dbReference type="PROSITE-ProRule" id="PRU10052"/>
    </source>
</evidence>
<dbReference type="SUPFAM" id="SSF51126">
    <property type="entry name" value="Pectin lyase-like"/>
    <property type="match status" value="1"/>
</dbReference>
<reference evidence="11 12" key="1">
    <citation type="journal article" date="2020" name="Mol. Plant">
        <title>The Chromosome-Based Rubber Tree Genome Provides New Insights into Spurge Genome Evolution and Rubber Biosynthesis.</title>
        <authorList>
            <person name="Liu J."/>
            <person name="Shi C."/>
            <person name="Shi C.C."/>
            <person name="Li W."/>
            <person name="Zhang Q.J."/>
            <person name="Zhang Y."/>
            <person name="Li K."/>
            <person name="Lu H.F."/>
            <person name="Shi C."/>
            <person name="Zhu S.T."/>
            <person name="Xiao Z.Y."/>
            <person name="Nan H."/>
            <person name="Yue Y."/>
            <person name="Zhu X.G."/>
            <person name="Wu Y."/>
            <person name="Hong X.N."/>
            <person name="Fan G.Y."/>
            <person name="Tong Y."/>
            <person name="Zhang D."/>
            <person name="Mao C.L."/>
            <person name="Liu Y.L."/>
            <person name="Hao S.J."/>
            <person name="Liu W.Q."/>
            <person name="Lv M.Q."/>
            <person name="Zhang H.B."/>
            <person name="Liu Y."/>
            <person name="Hu-Tang G.R."/>
            <person name="Wang J.P."/>
            <person name="Wang J.H."/>
            <person name="Sun Y.H."/>
            <person name="Ni S.B."/>
            <person name="Chen W.B."/>
            <person name="Zhang X.C."/>
            <person name="Jiao Y.N."/>
            <person name="Eichler E.E."/>
            <person name="Li G.H."/>
            <person name="Liu X."/>
            <person name="Gao L.Z."/>
        </authorList>
    </citation>
    <scope>NUCLEOTIDE SEQUENCE [LARGE SCALE GENOMIC DNA]</scope>
    <source>
        <strain evidence="12">cv. GT1</strain>
        <tissue evidence="11">Leaf</tissue>
    </source>
</reference>
<keyword evidence="7" id="KW-0961">Cell wall biogenesis/degradation</keyword>
<comment type="similarity">
    <text evidence="2 9">Belongs to the glycosyl hydrolase 28 family.</text>
</comment>
<dbReference type="Pfam" id="PF00295">
    <property type="entry name" value="Glyco_hydro_28"/>
    <property type="match status" value="1"/>
</dbReference>
<sequence length="391" mass="41427">MDSKTVFSKIYLLFLYVSIVQAQPTVFDITKFGAVADGKADTSQAILSAWKEACAATGSSKILIPAGTFLSGVVSVEGPCKGGIEIEVQGTLQAPPDLQGEGWFNFDHVDEFTISGKGTFDGQGESAWKANNCAKDPKCKPMPMNFRFNFIKKGLVRDVTSLNSKNFHVNVLGCEDFTFQSFIITAPETSINTDGIHIGRSKGVNIIDTKIGTGDDCISIGDGTQNLKVSKVTCGPGHGISIGSLGRYENEEPVSGITVTGCTLTNTMNGVRIKSWPAQFGGSASDIHFEDITMENVSNPILIDQNYCPYGQCNDKGPSKVKISGVSIKNIKGTSASALSVKLDCSSGFPCENVELADIDLAYSGAEGPAKSECTNVKPTITGKLNPAGCQ</sequence>
<evidence type="ECO:0000256" key="3">
    <source>
        <dbReference type="ARBA" id="ARBA00022512"/>
    </source>
</evidence>
<dbReference type="Proteomes" id="UP000467840">
    <property type="component" value="Chromosome 13"/>
</dbReference>
<dbReference type="Gene3D" id="2.160.20.10">
    <property type="entry name" value="Single-stranded right-handed beta-helix, Pectin lyase-like"/>
    <property type="match status" value="1"/>
</dbReference>
<protein>
    <recommendedName>
        <fullName evidence="13">Exopolygalacturonase-like</fullName>
    </recommendedName>
</protein>
<keyword evidence="6 9" id="KW-0326">Glycosidase</keyword>